<dbReference type="AlphaFoldDB" id="A0A815JGP1"/>
<feature type="region of interest" description="Disordered" evidence="1">
    <location>
        <begin position="88"/>
        <end position="107"/>
    </location>
</feature>
<proteinExistence type="predicted"/>
<keyword evidence="5" id="KW-1185">Reference proteome</keyword>
<dbReference type="Gene3D" id="3.10.20.90">
    <property type="entry name" value="Phosphatidylinositol 3-kinase Catalytic Subunit, Chain A, domain 1"/>
    <property type="match status" value="1"/>
</dbReference>
<feature type="domain" description="Ubiquitin-like" evidence="2">
    <location>
        <begin position="15"/>
        <end position="81"/>
    </location>
</feature>
<evidence type="ECO:0000259" key="2">
    <source>
        <dbReference type="PROSITE" id="PS50053"/>
    </source>
</evidence>
<dbReference type="InterPro" id="IPR000626">
    <property type="entry name" value="Ubiquitin-like_dom"/>
</dbReference>
<reference evidence="3" key="1">
    <citation type="submission" date="2021-02" db="EMBL/GenBank/DDBJ databases">
        <authorList>
            <person name="Nowell W R."/>
        </authorList>
    </citation>
    <scope>NUCLEOTIDE SEQUENCE</scope>
</reference>
<evidence type="ECO:0000313" key="5">
    <source>
        <dbReference type="Proteomes" id="UP000663829"/>
    </source>
</evidence>
<dbReference type="CDD" id="cd17039">
    <property type="entry name" value="Ubl_ubiquitin_like"/>
    <property type="match status" value="1"/>
</dbReference>
<dbReference type="OrthoDB" id="10022304at2759"/>
<gene>
    <name evidence="3" type="ORF">GPM918_LOCUS32244</name>
    <name evidence="4" type="ORF">SRO942_LOCUS32913</name>
</gene>
<evidence type="ECO:0000313" key="4">
    <source>
        <dbReference type="EMBL" id="CAF4272718.1"/>
    </source>
</evidence>
<organism evidence="3 5">
    <name type="scientific">Didymodactylos carnosus</name>
    <dbReference type="NCBI Taxonomy" id="1234261"/>
    <lineage>
        <taxon>Eukaryota</taxon>
        <taxon>Metazoa</taxon>
        <taxon>Spiralia</taxon>
        <taxon>Gnathifera</taxon>
        <taxon>Rotifera</taxon>
        <taxon>Eurotatoria</taxon>
        <taxon>Bdelloidea</taxon>
        <taxon>Philodinida</taxon>
        <taxon>Philodinidae</taxon>
        <taxon>Didymodactylos</taxon>
    </lineage>
</organism>
<accession>A0A815JGP1</accession>
<sequence length="107" mass="11786">MSATIPVVTTTVDRVNFTVTRKSDGQSLAFSLPEKSSVKDLKNDLKARLPPQFQEGCRLICKGKIMKGKHKIHHYGFKNGTNGVPILMDDSKNWESSSSSSDSEKSS</sequence>
<dbReference type="EMBL" id="CAJNOQ010016350">
    <property type="protein sequence ID" value="CAF1379159.1"/>
    <property type="molecule type" value="Genomic_DNA"/>
</dbReference>
<protein>
    <recommendedName>
        <fullName evidence="2">Ubiquitin-like domain-containing protein</fullName>
    </recommendedName>
</protein>
<dbReference type="Proteomes" id="UP000663829">
    <property type="component" value="Unassembled WGS sequence"/>
</dbReference>
<evidence type="ECO:0000313" key="3">
    <source>
        <dbReference type="EMBL" id="CAF1379159.1"/>
    </source>
</evidence>
<name>A0A815JGP1_9BILA</name>
<evidence type="ECO:0000256" key="1">
    <source>
        <dbReference type="SAM" id="MobiDB-lite"/>
    </source>
</evidence>
<dbReference type="PROSITE" id="PS50053">
    <property type="entry name" value="UBIQUITIN_2"/>
    <property type="match status" value="1"/>
</dbReference>
<dbReference type="EMBL" id="CAJOBC010080455">
    <property type="protein sequence ID" value="CAF4272718.1"/>
    <property type="molecule type" value="Genomic_DNA"/>
</dbReference>
<dbReference type="Proteomes" id="UP000681722">
    <property type="component" value="Unassembled WGS sequence"/>
</dbReference>
<comment type="caution">
    <text evidence="3">The sequence shown here is derived from an EMBL/GenBank/DDBJ whole genome shotgun (WGS) entry which is preliminary data.</text>
</comment>
<dbReference type="InterPro" id="IPR029071">
    <property type="entry name" value="Ubiquitin-like_domsf"/>
</dbReference>
<dbReference type="SUPFAM" id="SSF54236">
    <property type="entry name" value="Ubiquitin-like"/>
    <property type="match status" value="1"/>
</dbReference>